<accession>A0ABS2C7W3</accession>
<gene>
    <name evidence="8" type="ORF">GM173_00870</name>
</gene>
<feature type="transmembrane region" description="Helical" evidence="6">
    <location>
        <begin position="391"/>
        <end position="410"/>
    </location>
</feature>
<dbReference type="Pfam" id="PF00069">
    <property type="entry name" value="Pkinase"/>
    <property type="match status" value="1"/>
</dbReference>
<sequence length="842" mass="92905">MHLKWWRSDAAVAAMVLILFFIFWLATPMIRSLESQAYDVAMSQIERSPSPKISVIAIDQQSLDNLGRWPWSREIHAKMIAQLRQGGAQLIVPTVFFTEPQRDRGLDFIEKLAQQIAANPEAYPALLNDNVQVALQNLNVDRLLAEQIGAAGNVLLPMMFSLGEQAGEATHELPEFVMRQEIEGSGDATLGMPQSVINPVLPIADIGERAKGVASLNLDPDADGVVRRIPLALRYYDAIFPSFLTLTAAKSLNIPNRQVNVNFARSLSIGPMRFATEPDSTFLPHFYANQHGKPAFQVDSFYDVLAGKIPANKYRDQIVLIGATAPGIGAALTSPVLANNAPVELFAHNLSAMLSQHYYTPMRWGFAITLSLVLFVALYLALILPRLRAKAGAISTGVMLLTLMLMHYVLMSSLMIWLPLMAPASLLLLGHLALTTKRYLWTEAKGDQSANESAESNRMLGLAFQGQGQLDMAFDKLRRVPLDDGMMEVMYNLGLDFERKRQFNKAESVYRLMAKHDAKFRDLPEKLKMAQQMSETVILGAGAAGGTMILAGGDVEKPMLGRYQLEKELGKGAMGVVYLGKDPKIGREVAIKTLALSQEFEADLLDEARQRFFREAETAGKLNHPNIVTIFDAGEEHDLAYIAMEFLHGEDLTPYTRPEQLLPMLEVITLVKQIALALDYAHQAGVVHRDIKPANVMYDRALGVAKVTDFGIARITDSSKTKTGMVLGTPSFMSPEQLAGHRIDGRSDLFSLGVMLYQLLTGHLPFVGSSMAELMYRITQQPPTDPRKYTPKMPAILVKILLKSMDKDLSQRFQTGAHFAQVLAKLEVAIKGVADAQSSNGS</sequence>
<dbReference type="PROSITE" id="PS50011">
    <property type="entry name" value="PROTEIN_KINASE_DOM"/>
    <property type="match status" value="1"/>
</dbReference>
<dbReference type="Gene3D" id="3.30.200.20">
    <property type="entry name" value="Phosphorylase Kinase, domain 1"/>
    <property type="match status" value="1"/>
</dbReference>
<keyword evidence="1" id="KW-0808">Transferase</keyword>
<keyword evidence="6" id="KW-0812">Transmembrane</keyword>
<keyword evidence="6" id="KW-1133">Transmembrane helix</keyword>
<protein>
    <submittedName>
        <fullName evidence="8">CHASE2 domain-containing protein</fullName>
    </submittedName>
</protein>
<keyword evidence="6" id="KW-0472">Membrane</keyword>
<evidence type="ECO:0000256" key="5">
    <source>
        <dbReference type="PROSITE-ProRule" id="PRU10141"/>
    </source>
</evidence>
<feature type="binding site" evidence="5">
    <location>
        <position position="592"/>
    </location>
    <ligand>
        <name>ATP</name>
        <dbReference type="ChEBI" id="CHEBI:30616"/>
    </ligand>
</feature>
<dbReference type="InterPro" id="IPR008271">
    <property type="entry name" value="Ser/Thr_kinase_AS"/>
</dbReference>
<evidence type="ECO:0000256" key="1">
    <source>
        <dbReference type="ARBA" id="ARBA00022679"/>
    </source>
</evidence>
<dbReference type="Pfam" id="PF05226">
    <property type="entry name" value="CHASE2"/>
    <property type="match status" value="1"/>
</dbReference>
<keyword evidence="2 5" id="KW-0547">Nucleotide-binding</keyword>
<dbReference type="InterPro" id="IPR017441">
    <property type="entry name" value="Protein_kinase_ATP_BS"/>
</dbReference>
<dbReference type="CDD" id="cd14014">
    <property type="entry name" value="STKc_PknB_like"/>
    <property type="match status" value="1"/>
</dbReference>
<evidence type="ECO:0000256" key="2">
    <source>
        <dbReference type="ARBA" id="ARBA00022741"/>
    </source>
</evidence>
<dbReference type="PANTHER" id="PTHR43289:SF6">
    <property type="entry name" value="SERINE_THREONINE-PROTEIN KINASE NEKL-3"/>
    <property type="match status" value="1"/>
</dbReference>
<dbReference type="PROSITE" id="PS00107">
    <property type="entry name" value="PROTEIN_KINASE_ATP"/>
    <property type="match status" value="1"/>
</dbReference>
<name>A0ABS2C7W3_9NEIS</name>
<dbReference type="PROSITE" id="PS00108">
    <property type="entry name" value="PROTEIN_KINASE_ST"/>
    <property type="match status" value="1"/>
</dbReference>
<comment type="caution">
    <text evidence="8">The sequence shown here is derived from an EMBL/GenBank/DDBJ whole genome shotgun (WGS) entry which is preliminary data.</text>
</comment>
<keyword evidence="9" id="KW-1185">Reference proteome</keyword>
<dbReference type="InterPro" id="IPR007890">
    <property type="entry name" value="CHASE2"/>
</dbReference>
<feature type="transmembrane region" description="Helical" evidence="6">
    <location>
        <begin position="364"/>
        <end position="384"/>
    </location>
</feature>
<evidence type="ECO:0000313" key="9">
    <source>
        <dbReference type="Proteomes" id="UP001195660"/>
    </source>
</evidence>
<dbReference type="InterPro" id="IPR000719">
    <property type="entry name" value="Prot_kinase_dom"/>
</dbReference>
<feature type="domain" description="Protein kinase" evidence="7">
    <location>
        <begin position="563"/>
        <end position="824"/>
    </location>
</feature>
<dbReference type="SMART" id="SM01080">
    <property type="entry name" value="CHASE2"/>
    <property type="match status" value="1"/>
</dbReference>
<keyword evidence="4 5" id="KW-0067">ATP-binding</keyword>
<dbReference type="Proteomes" id="UP001195660">
    <property type="component" value="Unassembled WGS sequence"/>
</dbReference>
<dbReference type="InterPro" id="IPR011009">
    <property type="entry name" value="Kinase-like_dom_sf"/>
</dbReference>
<dbReference type="SUPFAM" id="SSF56112">
    <property type="entry name" value="Protein kinase-like (PK-like)"/>
    <property type="match status" value="1"/>
</dbReference>
<organism evidence="8 9">
    <name type="scientific">Deefgea chitinilytica</name>
    <dbReference type="NCBI Taxonomy" id="570276"/>
    <lineage>
        <taxon>Bacteria</taxon>
        <taxon>Pseudomonadati</taxon>
        <taxon>Pseudomonadota</taxon>
        <taxon>Betaproteobacteria</taxon>
        <taxon>Neisseriales</taxon>
        <taxon>Chitinibacteraceae</taxon>
        <taxon>Deefgea</taxon>
    </lineage>
</organism>
<evidence type="ECO:0000256" key="6">
    <source>
        <dbReference type="SAM" id="Phobius"/>
    </source>
</evidence>
<dbReference type="SMART" id="SM00220">
    <property type="entry name" value="S_TKc"/>
    <property type="match status" value="1"/>
</dbReference>
<evidence type="ECO:0000313" key="8">
    <source>
        <dbReference type="EMBL" id="MBM5570127.1"/>
    </source>
</evidence>
<evidence type="ECO:0000256" key="4">
    <source>
        <dbReference type="ARBA" id="ARBA00022840"/>
    </source>
</evidence>
<keyword evidence="3" id="KW-0418">Kinase</keyword>
<evidence type="ECO:0000259" key="7">
    <source>
        <dbReference type="PROSITE" id="PS50011"/>
    </source>
</evidence>
<evidence type="ECO:0000256" key="3">
    <source>
        <dbReference type="ARBA" id="ARBA00022777"/>
    </source>
</evidence>
<reference evidence="8 9" key="1">
    <citation type="submission" date="2019-11" db="EMBL/GenBank/DDBJ databases">
        <title>Novel Deefgea species.</title>
        <authorList>
            <person name="Han J.-H."/>
        </authorList>
    </citation>
    <scope>NUCLEOTIDE SEQUENCE [LARGE SCALE GENOMIC DNA]</scope>
    <source>
        <strain evidence="8 9">LMG 24817</strain>
    </source>
</reference>
<dbReference type="EMBL" id="WOFE01000001">
    <property type="protein sequence ID" value="MBM5570127.1"/>
    <property type="molecule type" value="Genomic_DNA"/>
</dbReference>
<dbReference type="PANTHER" id="PTHR43289">
    <property type="entry name" value="MITOGEN-ACTIVATED PROTEIN KINASE KINASE KINASE 20-RELATED"/>
    <property type="match status" value="1"/>
</dbReference>
<proteinExistence type="predicted"/>
<dbReference type="Gene3D" id="1.10.510.10">
    <property type="entry name" value="Transferase(Phosphotransferase) domain 1"/>
    <property type="match status" value="1"/>
</dbReference>